<dbReference type="InterPro" id="IPR015421">
    <property type="entry name" value="PyrdxlP-dep_Trfase_major"/>
</dbReference>
<comment type="caution">
    <text evidence="7">The sequence shown here is derived from an EMBL/GenBank/DDBJ whole genome shotgun (WGS) entry which is preliminary data.</text>
</comment>
<dbReference type="RefSeq" id="WP_184292722.1">
    <property type="nucleotide sequence ID" value="NZ_JACHJO010000009.1"/>
</dbReference>
<dbReference type="AlphaFoldDB" id="A0A841IRG8"/>
<reference evidence="7 8" key="1">
    <citation type="submission" date="2020-08" db="EMBL/GenBank/DDBJ databases">
        <title>Genomic Encyclopedia of Type Strains, Phase III (KMG-III): the genomes of soil and plant-associated and newly described type strains.</title>
        <authorList>
            <person name="Whitman W."/>
        </authorList>
    </citation>
    <scope>NUCLEOTIDE SEQUENCE [LARGE SCALE GENOMIC DNA]</scope>
    <source>
        <strain evidence="7 8">CECT 8712</strain>
    </source>
</reference>
<evidence type="ECO:0000256" key="1">
    <source>
        <dbReference type="ARBA" id="ARBA00005384"/>
    </source>
</evidence>
<dbReference type="InterPro" id="IPR015422">
    <property type="entry name" value="PyrdxlP-dep_Trfase_small"/>
</dbReference>
<dbReference type="InterPro" id="IPR015424">
    <property type="entry name" value="PyrdxlP-dep_Trfase"/>
</dbReference>
<dbReference type="Gene3D" id="3.90.1150.10">
    <property type="entry name" value="Aspartate Aminotransferase, domain 1"/>
    <property type="match status" value="1"/>
</dbReference>
<dbReference type="CDD" id="cd00609">
    <property type="entry name" value="AAT_like"/>
    <property type="match status" value="1"/>
</dbReference>
<dbReference type="SMART" id="SM00345">
    <property type="entry name" value="HTH_GNTR"/>
    <property type="match status" value="1"/>
</dbReference>
<dbReference type="InterPro" id="IPR036388">
    <property type="entry name" value="WH-like_DNA-bd_sf"/>
</dbReference>
<proteinExistence type="inferred from homology"/>
<keyword evidence="2" id="KW-0663">Pyridoxal phosphate</keyword>
<protein>
    <submittedName>
        <fullName evidence="7">DNA-binding transcriptional MocR family regulator</fullName>
    </submittedName>
</protein>
<evidence type="ECO:0000256" key="5">
    <source>
        <dbReference type="ARBA" id="ARBA00023163"/>
    </source>
</evidence>
<evidence type="ECO:0000256" key="2">
    <source>
        <dbReference type="ARBA" id="ARBA00022898"/>
    </source>
</evidence>
<dbReference type="SUPFAM" id="SSF46785">
    <property type="entry name" value="Winged helix' DNA-binding domain"/>
    <property type="match status" value="1"/>
</dbReference>
<dbReference type="Proteomes" id="UP000536604">
    <property type="component" value="Unassembled WGS sequence"/>
</dbReference>
<evidence type="ECO:0000313" key="8">
    <source>
        <dbReference type="Proteomes" id="UP000536604"/>
    </source>
</evidence>
<dbReference type="GO" id="GO:0003677">
    <property type="term" value="F:DNA binding"/>
    <property type="evidence" value="ECO:0007669"/>
    <property type="project" value="UniProtKB-KW"/>
</dbReference>
<keyword evidence="3" id="KW-0805">Transcription regulation</keyword>
<dbReference type="SUPFAM" id="SSF53383">
    <property type="entry name" value="PLP-dependent transferases"/>
    <property type="match status" value="1"/>
</dbReference>
<dbReference type="InterPro" id="IPR051446">
    <property type="entry name" value="HTH_trans_reg/aminotransferase"/>
</dbReference>
<dbReference type="Pfam" id="PF00155">
    <property type="entry name" value="Aminotran_1_2"/>
    <property type="match status" value="1"/>
</dbReference>
<keyword evidence="5" id="KW-0804">Transcription</keyword>
<sequence length="490" mass="52903">MAVRRGGNRRTGERPAGGARRINGRLLARLIGEAPVERPYYLAIARAVGDLVLDGRVPSNTRLPAERDLAAALGVSRNTVTAAYAWLRDNRLLDSRQGAGSWTVLPDRATSEPSPFAPGAERIDLGVAAPPAVEGLREAALRAAEQLSAHVGGLGYHPYGLPELRHAIARRYVERGLPTTPEQIFVTNGAQQGVSLALDLLVQPGDEVLVESPTYPHALDAARRTGARVRTVGVTPQGWDMEYLTDAFRQWKPGLAYVVPDFHNPTGALMDDDERRVLVREARRAGTYLIVDETAAELAIDSGDLPAPVAAHDTDGRVLTVGSVAKLLWGGLRVGWVRATPPMVARLMAVRQRFDLAGSVLDQLTTTHLLADVMRIRAERSRQLRRNRDALLAALRERLPDWRPSVPGGGLVLWAALPHPVASALSAAAVRHGVHPAAGPVFGVDGTLERHLRLAYTRPPDVLADAVDRLAAAYAETTAHPAPQRGQLYV</sequence>
<name>A0A841IRG8_9ACTN</name>
<keyword evidence="8" id="KW-1185">Reference proteome</keyword>
<evidence type="ECO:0000256" key="3">
    <source>
        <dbReference type="ARBA" id="ARBA00023015"/>
    </source>
</evidence>
<dbReference type="InterPro" id="IPR004839">
    <property type="entry name" value="Aminotransferase_I/II_large"/>
</dbReference>
<feature type="domain" description="HTH gntR-type" evidence="6">
    <location>
        <begin position="38"/>
        <end position="106"/>
    </location>
</feature>
<dbReference type="PANTHER" id="PTHR46577:SF1">
    <property type="entry name" value="HTH-TYPE TRANSCRIPTIONAL REGULATORY PROTEIN GABR"/>
    <property type="match status" value="1"/>
</dbReference>
<keyword evidence="4 7" id="KW-0238">DNA-binding</keyword>
<accession>A0A841IRG8</accession>
<dbReference type="GO" id="GO:0030170">
    <property type="term" value="F:pyridoxal phosphate binding"/>
    <property type="evidence" value="ECO:0007669"/>
    <property type="project" value="InterPro"/>
</dbReference>
<dbReference type="PROSITE" id="PS50949">
    <property type="entry name" value="HTH_GNTR"/>
    <property type="match status" value="1"/>
</dbReference>
<evidence type="ECO:0000256" key="4">
    <source>
        <dbReference type="ARBA" id="ARBA00023125"/>
    </source>
</evidence>
<comment type="similarity">
    <text evidence="1">In the C-terminal section; belongs to the class-I pyridoxal-phosphate-dependent aminotransferase family.</text>
</comment>
<dbReference type="GO" id="GO:0003700">
    <property type="term" value="F:DNA-binding transcription factor activity"/>
    <property type="evidence" value="ECO:0007669"/>
    <property type="project" value="InterPro"/>
</dbReference>
<gene>
    <name evidence="7" type="ORF">FHS13_003245</name>
</gene>
<evidence type="ECO:0000313" key="7">
    <source>
        <dbReference type="EMBL" id="MBB6121277.1"/>
    </source>
</evidence>
<dbReference type="InterPro" id="IPR000524">
    <property type="entry name" value="Tscrpt_reg_HTH_GntR"/>
</dbReference>
<dbReference type="EMBL" id="JACHJO010000009">
    <property type="protein sequence ID" value="MBB6121277.1"/>
    <property type="molecule type" value="Genomic_DNA"/>
</dbReference>
<dbReference type="InterPro" id="IPR036390">
    <property type="entry name" value="WH_DNA-bd_sf"/>
</dbReference>
<organism evidence="7 8">
    <name type="scientific">Nocardiopsis algeriensis</name>
    <dbReference type="NCBI Taxonomy" id="1478215"/>
    <lineage>
        <taxon>Bacteria</taxon>
        <taxon>Bacillati</taxon>
        <taxon>Actinomycetota</taxon>
        <taxon>Actinomycetes</taxon>
        <taxon>Streptosporangiales</taxon>
        <taxon>Nocardiopsidaceae</taxon>
        <taxon>Nocardiopsis</taxon>
    </lineage>
</organism>
<evidence type="ECO:0000259" key="6">
    <source>
        <dbReference type="PROSITE" id="PS50949"/>
    </source>
</evidence>
<dbReference type="CDD" id="cd07377">
    <property type="entry name" value="WHTH_GntR"/>
    <property type="match status" value="1"/>
</dbReference>
<dbReference type="Gene3D" id="3.40.640.10">
    <property type="entry name" value="Type I PLP-dependent aspartate aminotransferase-like (Major domain)"/>
    <property type="match status" value="1"/>
</dbReference>
<dbReference type="PANTHER" id="PTHR46577">
    <property type="entry name" value="HTH-TYPE TRANSCRIPTIONAL REGULATORY PROTEIN GABR"/>
    <property type="match status" value="1"/>
</dbReference>
<dbReference type="Pfam" id="PF00392">
    <property type="entry name" value="GntR"/>
    <property type="match status" value="1"/>
</dbReference>
<dbReference type="Gene3D" id="1.10.10.10">
    <property type="entry name" value="Winged helix-like DNA-binding domain superfamily/Winged helix DNA-binding domain"/>
    <property type="match status" value="1"/>
</dbReference>